<name>A0A9D7SY25_9BACT</name>
<dbReference type="InterPro" id="IPR025250">
    <property type="entry name" value="DUF4199"/>
</dbReference>
<evidence type="ECO:0000313" key="3">
    <source>
        <dbReference type="Proteomes" id="UP000808337"/>
    </source>
</evidence>
<proteinExistence type="predicted"/>
<dbReference type="Pfam" id="PF13858">
    <property type="entry name" value="DUF4199"/>
    <property type="match status" value="1"/>
</dbReference>
<comment type="caution">
    <text evidence="2">The sequence shown here is derived from an EMBL/GenBank/DDBJ whole genome shotgun (WGS) entry which is preliminary data.</text>
</comment>
<keyword evidence="1" id="KW-0812">Transmembrane</keyword>
<protein>
    <submittedName>
        <fullName evidence="2">DUF4199 domain-containing protein</fullName>
    </submittedName>
</protein>
<feature type="transmembrane region" description="Helical" evidence="1">
    <location>
        <begin position="133"/>
        <end position="154"/>
    </location>
</feature>
<feature type="transmembrane region" description="Helical" evidence="1">
    <location>
        <begin position="73"/>
        <end position="94"/>
    </location>
</feature>
<feature type="transmembrane region" description="Helical" evidence="1">
    <location>
        <begin position="34"/>
        <end position="53"/>
    </location>
</feature>
<sequence length="175" mass="18978">MSTTLKWGLITGMVYIIFSLGSNMLGVQESGNKILGFGMGALILVATYFPIYLGVKEAREQDLGGYITLGQGFLTGFKIAVIAGVISAIFTLIYTKVIDPNFIDNMMSKIEDQWDKAGMPEESKDMARKWTTIFMTPIAFSVMSLLSALFWGLIKGVVAGAMLKKEAPPSTMPGA</sequence>
<organism evidence="2 3">
    <name type="scientific">Candidatus Opimibacter skivensis</name>
    <dbReference type="NCBI Taxonomy" id="2982028"/>
    <lineage>
        <taxon>Bacteria</taxon>
        <taxon>Pseudomonadati</taxon>
        <taxon>Bacteroidota</taxon>
        <taxon>Saprospiria</taxon>
        <taxon>Saprospirales</taxon>
        <taxon>Saprospiraceae</taxon>
        <taxon>Candidatus Opimibacter</taxon>
    </lineage>
</organism>
<dbReference type="AlphaFoldDB" id="A0A9D7SY25"/>
<reference evidence="2 3" key="1">
    <citation type="submission" date="2020-10" db="EMBL/GenBank/DDBJ databases">
        <title>Connecting structure to function with the recovery of over 1000 high-quality activated sludge metagenome-assembled genomes encoding full-length rRNA genes using long-read sequencing.</title>
        <authorList>
            <person name="Singleton C.M."/>
            <person name="Petriglieri F."/>
            <person name="Kristensen J.M."/>
            <person name="Kirkegaard R.H."/>
            <person name="Michaelsen T.Y."/>
            <person name="Andersen M.H."/>
            <person name="Karst S.M."/>
            <person name="Dueholm M.S."/>
            <person name="Nielsen P.H."/>
            <person name="Albertsen M."/>
        </authorList>
    </citation>
    <scope>NUCLEOTIDE SEQUENCE [LARGE SCALE GENOMIC DNA]</scope>
    <source>
        <strain evidence="2">Ribe_18-Q3-R11-54_MAXAC.273</strain>
    </source>
</reference>
<dbReference type="EMBL" id="JADKGY010000029">
    <property type="protein sequence ID" value="MBK9984052.1"/>
    <property type="molecule type" value="Genomic_DNA"/>
</dbReference>
<dbReference type="Proteomes" id="UP000808337">
    <property type="component" value="Unassembled WGS sequence"/>
</dbReference>
<feature type="transmembrane region" description="Helical" evidence="1">
    <location>
        <begin position="6"/>
        <end position="27"/>
    </location>
</feature>
<evidence type="ECO:0000313" key="2">
    <source>
        <dbReference type="EMBL" id="MBK9984052.1"/>
    </source>
</evidence>
<evidence type="ECO:0000256" key="1">
    <source>
        <dbReference type="SAM" id="Phobius"/>
    </source>
</evidence>
<keyword evidence="1" id="KW-1133">Transmembrane helix</keyword>
<gene>
    <name evidence="2" type="ORF">IPP15_17070</name>
</gene>
<keyword evidence="1" id="KW-0472">Membrane</keyword>
<accession>A0A9D7SY25</accession>